<dbReference type="PANTHER" id="PTHR23003">
    <property type="entry name" value="RNA RECOGNITION MOTIF RRM DOMAIN CONTAINING PROTEIN"/>
    <property type="match status" value="1"/>
</dbReference>
<protein>
    <submittedName>
        <fullName evidence="2">Uncharacterized protein</fullName>
    </submittedName>
</protein>
<reference evidence="2" key="1">
    <citation type="journal article" date="2013" name="Genome Biol.">
        <title>Draft genome of the mountain pine beetle, Dendroctonus ponderosae Hopkins, a major forest pest.</title>
        <authorList>
            <person name="Keeling C.I."/>
            <person name="Yuen M.M."/>
            <person name="Liao N.Y."/>
            <person name="Docking T.R."/>
            <person name="Chan S.K."/>
            <person name="Taylor G.A."/>
            <person name="Palmquist D.L."/>
            <person name="Jackman S.D."/>
            <person name="Nguyen A."/>
            <person name="Li M."/>
            <person name="Henderson H."/>
            <person name="Janes J.K."/>
            <person name="Zhao Y."/>
            <person name="Pandoh P."/>
            <person name="Moore R."/>
            <person name="Sperling F.A."/>
            <person name="Huber D.P."/>
            <person name="Birol I."/>
            <person name="Jones S.J."/>
            <person name="Bohlmann J."/>
        </authorList>
    </citation>
    <scope>NUCLEOTIDE SEQUENCE</scope>
</reference>
<feature type="non-terminal residue" evidence="2">
    <location>
        <position position="1"/>
    </location>
</feature>
<dbReference type="EMBL" id="KB740970">
    <property type="protein sequence ID" value="ENN76660.1"/>
    <property type="molecule type" value="Genomic_DNA"/>
</dbReference>
<dbReference type="PANTHER" id="PTHR23003:SF3">
    <property type="entry name" value="FI21236P1-RELATED"/>
    <property type="match status" value="1"/>
</dbReference>
<feature type="compositionally biased region" description="Basic and acidic residues" evidence="1">
    <location>
        <begin position="140"/>
        <end position="169"/>
    </location>
</feature>
<feature type="region of interest" description="Disordered" evidence="1">
    <location>
        <begin position="140"/>
        <end position="176"/>
    </location>
</feature>
<dbReference type="CDD" id="cd00590">
    <property type="entry name" value="RRM_SF"/>
    <property type="match status" value="1"/>
</dbReference>
<feature type="compositionally biased region" description="Low complexity" evidence="1">
    <location>
        <begin position="415"/>
        <end position="433"/>
    </location>
</feature>
<dbReference type="OrthoDB" id="610462at2759"/>
<dbReference type="AlphaFoldDB" id="N6U4Y9"/>
<dbReference type="GO" id="GO:0005737">
    <property type="term" value="C:cytoplasm"/>
    <property type="evidence" value="ECO:0007669"/>
    <property type="project" value="TreeGrafter"/>
</dbReference>
<gene>
    <name evidence="2" type="ORF">YQE_06839</name>
</gene>
<dbReference type="PROSITE" id="PS50102">
    <property type="entry name" value="RRM"/>
    <property type="match status" value="3"/>
</dbReference>
<proteinExistence type="predicted"/>
<feature type="region of interest" description="Disordered" evidence="1">
    <location>
        <begin position="439"/>
        <end position="475"/>
    </location>
</feature>
<feature type="region of interest" description="Disordered" evidence="1">
    <location>
        <begin position="1"/>
        <end position="55"/>
    </location>
</feature>
<dbReference type="InterPro" id="IPR050374">
    <property type="entry name" value="RRT5_SRSF_SR"/>
</dbReference>
<sequence length="566" mass="62088">MGGSEMHNVQEGNAMKMSEERERSRDRARRDRPNRSDMSRDRSVDRGRDRGGAKSSINRVYVSNIPYEYRWQDMKDLFRDQVGDVAFVEMFVDENDKPKGVGIVEFSDSSSVKKCLEVMQRYEVKGRKLVVKEDSGNLRDKHGNVIGRGDRKSRRDDGPRFRDDRDRHNGNSANISVDDGKWGNTYGLSPQFLESLHIDAPLSNKVFVANLDYTVDKKKLKEVFRLAGRIVRVEVSVDKDGRSRGFAVVEYDHPVEAVQAISMFHNQVLFDRQMTVRMDRVSENIKLPEGLKTIGMGLGQNGEPLKNVAYNLPNSNLNSQGVGSSILGSVPGASALQVASALSGFANVPGLGNLNPSVLGAAGLSGLTSSLLQNGLGGGSDLQSLMNQNPNILAAQSQQLSALQNAAREKGLFASSGTGNMGNSSSGLNSGLNLSSGAAPNSAQGYGRSASDGYNPNAPVTYPTNYGSTARGNNYGQMELRSNMMKSATDNKNFSRKVLISNLPPTASFKLLQEKLNEFGEISYWEEKGTGSYLVVYASEWQAERAIKNLDKARIDGRYIEARTYY</sequence>
<dbReference type="GO" id="GO:0003729">
    <property type="term" value="F:mRNA binding"/>
    <property type="evidence" value="ECO:0007669"/>
    <property type="project" value="TreeGrafter"/>
</dbReference>
<feature type="region of interest" description="Disordered" evidence="1">
    <location>
        <begin position="414"/>
        <end position="433"/>
    </location>
</feature>
<dbReference type="SUPFAM" id="SSF54928">
    <property type="entry name" value="RNA-binding domain, RBD"/>
    <property type="match status" value="2"/>
</dbReference>
<dbReference type="InterPro" id="IPR035979">
    <property type="entry name" value="RBD_domain_sf"/>
</dbReference>
<evidence type="ECO:0000256" key="1">
    <source>
        <dbReference type="SAM" id="MobiDB-lite"/>
    </source>
</evidence>
<dbReference type="GO" id="GO:0005634">
    <property type="term" value="C:nucleus"/>
    <property type="evidence" value="ECO:0007669"/>
    <property type="project" value="TreeGrafter"/>
</dbReference>
<dbReference type="FunFam" id="3.30.70.330:FF:000531">
    <property type="entry name" value="Myelin expression factor 2"/>
    <property type="match status" value="1"/>
</dbReference>
<dbReference type="CDD" id="cd12386">
    <property type="entry name" value="RRM2_hnRNPM_like"/>
    <property type="match status" value="1"/>
</dbReference>
<evidence type="ECO:0000313" key="2">
    <source>
        <dbReference type="EMBL" id="ENN76660.1"/>
    </source>
</evidence>
<name>N6U4Y9_DENPD</name>
<dbReference type="Gene3D" id="3.30.70.330">
    <property type="match status" value="3"/>
</dbReference>
<dbReference type="Pfam" id="PF00076">
    <property type="entry name" value="RRM_1"/>
    <property type="match status" value="3"/>
</dbReference>
<feature type="compositionally biased region" description="Basic and acidic residues" evidence="1">
    <location>
        <begin position="17"/>
        <end position="52"/>
    </location>
</feature>
<dbReference type="OMA" id="GNERRMH"/>
<organism evidence="2">
    <name type="scientific">Dendroctonus ponderosae</name>
    <name type="common">Mountain pine beetle</name>
    <dbReference type="NCBI Taxonomy" id="77166"/>
    <lineage>
        <taxon>Eukaryota</taxon>
        <taxon>Metazoa</taxon>
        <taxon>Ecdysozoa</taxon>
        <taxon>Arthropoda</taxon>
        <taxon>Hexapoda</taxon>
        <taxon>Insecta</taxon>
        <taxon>Pterygota</taxon>
        <taxon>Neoptera</taxon>
        <taxon>Endopterygota</taxon>
        <taxon>Coleoptera</taxon>
        <taxon>Polyphaga</taxon>
        <taxon>Cucujiformia</taxon>
        <taxon>Curculionidae</taxon>
        <taxon>Scolytinae</taxon>
        <taxon>Dendroctonus</taxon>
    </lineage>
</organism>
<feature type="compositionally biased region" description="Polar residues" evidence="1">
    <location>
        <begin position="462"/>
        <end position="475"/>
    </location>
</feature>
<dbReference type="InterPro" id="IPR012677">
    <property type="entry name" value="Nucleotide-bd_a/b_plait_sf"/>
</dbReference>
<accession>N6U4Y9</accession>
<dbReference type="InterPro" id="IPR000504">
    <property type="entry name" value="RRM_dom"/>
</dbReference>
<dbReference type="SMART" id="SM00360">
    <property type="entry name" value="RRM"/>
    <property type="match status" value="3"/>
</dbReference>
<dbReference type="HOGENOM" id="CLU_019566_1_0_1"/>